<name>A0ABC9VB17_9BACL</name>
<gene>
    <name evidence="1" type="ORF">H839_17273</name>
</gene>
<dbReference type="Gene3D" id="3.40.50.1110">
    <property type="entry name" value="SGNH hydrolase"/>
    <property type="match status" value="1"/>
</dbReference>
<evidence type="ECO:0000313" key="2">
    <source>
        <dbReference type="Proteomes" id="UP000023566"/>
    </source>
</evidence>
<dbReference type="AlphaFoldDB" id="A0ABC9VB17"/>
<comment type="caution">
    <text evidence="1">The sequence shown here is derived from an EMBL/GenBank/DDBJ whole genome shotgun (WGS) entry which is preliminary data.</text>
</comment>
<dbReference type="EMBL" id="AOTZ01000009">
    <property type="protein sequence ID" value="EZP75273.1"/>
    <property type="molecule type" value="Genomic_DNA"/>
</dbReference>
<dbReference type="SUPFAM" id="SSF52266">
    <property type="entry name" value="SGNH hydrolase"/>
    <property type="match status" value="1"/>
</dbReference>
<keyword evidence="2" id="KW-1185">Reference proteome</keyword>
<organism evidence="1 2">
    <name type="scientific">Parageobacillus genomosp. 1</name>
    <dbReference type="NCBI Taxonomy" id="1295642"/>
    <lineage>
        <taxon>Bacteria</taxon>
        <taxon>Bacillati</taxon>
        <taxon>Bacillota</taxon>
        <taxon>Bacilli</taxon>
        <taxon>Bacillales</taxon>
        <taxon>Anoxybacillaceae</taxon>
        <taxon>Parageobacillus</taxon>
    </lineage>
</organism>
<dbReference type="RefSeq" id="WP_043906222.1">
    <property type="nucleotide sequence ID" value="NZ_CM002692.1"/>
</dbReference>
<reference evidence="1 2" key="1">
    <citation type="journal article" date="2014" name="Appl. Microbiol. Biotechnol.">
        <title>Transformable facultative thermophile Geobacillus stearothermophilus NUB3621 as a host strain for metabolic engineering.</title>
        <authorList>
            <person name="Blanchard K."/>
            <person name="Robic S."/>
            <person name="Matsumura I."/>
        </authorList>
    </citation>
    <scope>NUCLEOTIDE SEQUENCE [LARGE SCALE GENOMIC DNA]</scope>
    <source>
        <strain evidence="1 2">NUB3621</strain>
    </source>
</reference>
<dbReference type="CDD" id="cd00229">
    <property type="entry name" value="SGNH_hydrolase"/>
    <property type="match status" value="1"/>
</dbReference>
<proteinExistence type="predicted"/>
<evidence type="ECO:0008006" key="3">
    <source>
        <dbReference type="Google" id="ProtNLM"/>
    </source>
</evidence>
<sequence>MRNILLVALLFVSCALFIIVGQTYWQKKIDRSIEQAIAEEKESTQAANTAAVAKYASNLPPEVQEKIKTAIHKKKQVRLLIVGSNALSSADQESWPDLLAHELDKTYGKGLFVVTVKEYGKTTTRQARETKLDEEIIQSKPDILLWEPFILNNNGIIAIEDTLDDIETMIKNITKELPDVTVMLQPPHPIYNATYYPEQVKQFQAFAKEKGYIYIDHWKAWPDYKSEELNKYVDPDTDLPTKDGQQRWADFLADYFIAK</sequence>
<protein>
    <recommendedName>
        <fullName evidence="3">SGNH/GDSL hydrolase family protein</fullName>
    </recommendedName>
</protein>
<dbReference type="InterPro" id="IPR036514">
    <property type="entry name" value="SGNH_hydro_sf"/>
</dbReference>
<evidence type="ECO:0000313" key="1">
    <source>
        <dbReference type="EMBL" id="EZP75273.1"/>
    </source>
</evidence>
<accession>A0ABC9VB17</accession>
<dbReference type="Proteomes" id="UP000023566">
    <property type="component" value="Chromosome"/>
</dbReference>